<proteinExistence type="predicted"/>
<sequence>KKAFAAEVYGGIGFRYVLSIAD</sequence>
<dbReference type="AlphaFoldDB" id="A0A381XD87"/>
<name>A0A381XD87_9ZZZZ</name>
<accession>A0A381XD87</accession>
<protein>
    <submittedName>
        <fullName evidence="1">Uncharacterized protein</fullName>
    </submittedName>
</protein>
<reference evidence="1" key="1">
    <citation type="submission" date="2018-05" db="EMBL/GenBank/DDBJ databases">
        <authorList>
            <person name="Lanie J.A."/>
            <person name="Ng W.-L."/>
            <person name="Kazmierczak K.M."/>
            <person name="Andrzejewski T.M."/>
            <person name="Davidsen T.M."/>
            <person name="Wayne K.J."/>
            <person name="Tettelin H."/>
            <person name="Glass J.I."/>
            <person name="Rusch D."/>
            <person name="Podicherti R."/>
            <person name="Tsui H.-C.T."/>
            <person name="Winkler M.E."/>
        </authorList>
    </citation>
    <scope>NUCLEOTIDE SEQUENCE</scope>
</reference>
<evidence type="ECO:0000313" key="1">
    <source>
        <dbReference type="EMBL" id="SVA62709.1"/>
    </source>
</evidence>
<organism evidence="1">
    <name type="scientific">marine metagenome</name>
    <dbReference type="NCBI Taxonomy" id="408172"/>
    <lineage>
        <taxon>unclassified sequences</taxon>
        <taxon>metagenomes</taxon>
        <taxon>ecological metagenomes</taxon>
    </lineage>
</organism>
<dbReference type="EMBL" id="UINC01014757">
    <property type="protein sequence ID" value="SVA62709.1"/>
    <property type="molecule type" value="Genomic_DNA"/>
</dbReference>
<gene>
    <name evidence="1" type="ORF">METZ01_LOCUS115563</name>
</gene>
<feature type="non-terminal residue" evidence="1">
    <location>
        <position position="1"/>
    </location>
</feature>